<dbReference type="GO" id="GO:0000287">
    <property type="term" value="F:magnesium ion binding"/>
    <property type="evidence" value="ECO:0007669"/>
    <property type="project" value="UniProtKB-UniRule"/>
</dbReference>
<dbReference type="EC" id="4.2.1.113" evidence="5"/>
<feature type="active site" description="Proton acceptor" evidence="5">
    <location>
        <position position="218"/>
    </location>
</feature>
<dbReference type="STRING" id="1050174.CEPID_01760"/>
<evidence type="ECO:0000256" key="2">
    <source>
        <dbReference type="ARBA" id="ARBA00022723"/>
    </source>
</evidence>
<comment type="catalytic activity">
    <reaction evidence="5">
        <text>(1R,6R)-6-hydroxy-2-succinyl-cyclohexa-2,4-diene-1-carboxylate = 2-succinylbenzoate + H2O</text>
        <dbReference type="Rhea" id="RHEA:10196"/>
        <dbReference type="ChEBI" id="CHEBI:15377"/>
        <dbReference type="ChEBI" id="CHEBI:18325"/>
        <dbReference type="ChEBI" id="CHEBI:58689"/>
        <dbReference type="EC" id="4.2.1.113"/>
    </reaction>
</comment>
<dbReference type="UniPathway" id="UPA01057">
    <property type="reaction ID" value="UER00165"/>
</dbReference>
<dbReference type="SFLD" id="SFLDG00180">
    <property type="entry name" value="muconate_cycloisomerase"/>
    <property type="match status" value="1"/>
</dbReference>
<dbReference type="InterPro" id="IPR029065">
    <property type="entry name" value="Enolase_C-like"/>
</dbReference>
<dbReference type="SFLD" id="SFLDF00009">
    <property type="entry name" value="o-succinylbenzoate_synthase"/>
    <property type="match status" value="1"/>
</dbReference>
<evidence type="ECO:0000313" key="8">
    <source>
        <dbReference type="Proteomes" id="UP000035368"/>
    </source>
</evidence>
<dbReference type="InterPro" id="IPR036849">
    <property type="entry name" value="Enolase-like_C_sf"/>
</dbReference>
<comment type="function">
    <text evidence="5">Converts 2-succinyl-6-hydroxy-2,4-cyclohexadiene-1-carboxylate (SHCHC) to 2-succinylbenzoate (OSB).</text>
</comment>
<keyword evidence="2 5" id="KW-0479">Metal-binding</keyword>
<dbReference type="HAMAP" id="MF_00470">
    <property type="entry name" value="MenC_1"/>
    <property type="match status" value="1"/>
</dbReference>
<dbReference type="InterPro" id="IPR029017">
    <property type="entry name" value="Enolase-like_N"/>
</dbReference>
<dbReference type="GO" id="GO:0009234">
    <property type="term" value="P:menaquinone biosynthetic process"/>
    <property type="evidence" value="ECO:0007669"/>
    <property type="project" value="UniProtKB-UniRule"/>
</dbReference>
<feature type="binding site" evidence="5">
    <location>
        <position position="166"/>
    </location>
    <ligand>
        <name>Mg(2+)</name>
        <dbReference type="ChEBI" id="CHEBI:18420"/>
    </ligand>
</feature>
<dbReference type="Pfam" id="PF18374">
    <property type="entry name" value="Enolase_like_N"/>
    <property type="match status" value="1"/>
</dbReference>
<dbReference type="KEGG" id="cei:CEPID_01760"/>
<dbReference type="Gene3D" id="3.20.20.120">
    <property type="entry name" value="Enolase-like C-terminal domain"/>
    <property type="match status" value="1"/>
</dbReference>
<accession>A0A0G3GTT8</accession>
<evidence type="ECO:0000259" key="6">
    <source>
        <dbReference type="SMART" id="SM00922"/>
    </source>
</evidence>
<feature type="binding site" evidence="5">
    <location>
        <position position="194"/>
    </location>
    <ligand>
        <name>Mg(2+)</name>
        <dbReference type="ChEBI" id="CHEBI:18420"/>
    </ligand>
</feature>
<dbReference type="NCBIfam" id="NF002782">
    <property type="entry name" value="PRK02901.1"/>
    <property type="match status" value="1"/>
</dbReference>
<organism evidence="7 8">
    <name type="scientific">Corynebacterium epidermidicanis</name>
    <dbReference type="NCBI Taxonomy" id="1050174"/>
    <lineage>
        <taxon>Bacteria</taxon>
        <taxon>Bacillati</taxon>
        <taxon>Actinomycetota</taxon>
        <taxon>Actinomycetes</taxon>
        <taxon>Mycobacteriales</taxon>
        <taxon>Corynebacteriaceae</taxon>
        <taxon>Corynebacterium</taxon>
    </lineage>
</organism>
<dbReference type="SUPFAM" id="SSF51604">
    <property type="entry name" value="Enolase C-terminal domain-like"/>
    <property type="match status" value="1"/>
</dbReference>
<evidence type="ECO:0000256" key="3">
    <source>
        <dbReference type="ARBA" id="ARBA00022842"/>
    </source>
</evidence>
<gene>
    <name evidence="5 7" type="primary">menC</name>
    <name evidence="7" type="ORF">CEPID_01760</name>
</gene>
<keyword evidence="3 5" id="KW-0460">Magnesium</keyword>
<protein>
    <recommendedName>
        <fullName evidence="5">o-succinylbenzoate synthase</fullName>
        <shortName evidence="5">OSB synthase</shortName>
        <shortName evidence="5">OSBS</shortName>
        <ecNumber evidence="5">4.2.1.113</ecNumber>
    </recommendedName>
    <alternativeName>
        <fullName evidence="5">4-(2'-carboxyphenyl)-4-oxybutyric acid synthase</fullName>
    </alternativeName>
    <alternativeName>
        <fullName evidence="5">o-succinylbenzoic acid synthase</fullName>
    </alternativeName>
</protein>
<dbReference type="Gene3D" id="3.30.390.10">
    <property type="entry name" value="Enolase-like, N-terminal domain"/>
    <property type="match status" value="1"/>
</dbReference>
<dbReference type="GO" id="GO:0043748">
    <property type="term" value="F:O-succinylbenzoate synthase activity"/>
    <property type="evidence" value="ECO:0007669"/>
    <property type="project" value="UniProtKB-EC"/>
</dbReference>
<proteinExistence type="inferred from homology"/>
<feature type="binding site" evidence="5">
    <location>
        <position position="142"/>
    </location>
    <ligand>
        <name>Mg(2+)</name>
        <dbReference type="ChEBI" id="CHEBI:18420"/>
    </ligand>
</feature>
<dbReference type="InterPro" id="IPR010196">
    <property type="entry name" value="OSB_synthase_MenC1"/>
</dbReference>
<evidence type="ECO:0000256" key="4">
    <source>
        <dbReference type="ARBA" id="ARBA00023239"/>
    </source>
</evidence>
<dbReference type="PANTHER" id="PTHR48073:SF2">
    <property type="entry name" value="O-SUCCINYLBENZOATE SYNTHASE"/>
    <property type="match status" value="1"/>
</dbReference>
<dbReference type="InterPro" id="IPR013342">
    <property type="entry name" value="Mandelate_racemase_C"/>
</dbReference>
<evidence type="ECO:0000256" key="1">
    <source>
        <dbReference type="ARBA" id="ARBA00022428"/>
    </source>
</evidence>
<comment type="similarity">
    <text evidence="5">Belongs to the mandelate racemase/muconate lactonizing enzyme family. MenC type 1 subfamily.</text>
</comment>
<dbReference type="SFLD" id="SFLDS00001">
    <property type="entry name" value="Enolase"/>
    <property type="match status" value="1"/>
</dbReference>
<dbReference type="UniPathway" id="UPA00079"/>
<keyword evidence="1 5" id="KW-0474">Menaquinone biosynthesis</keyword>
<evidence type="ECO:0000313" key="7">
    <source>
        <dbReference type="EMBL" id="AKK02237.1"/>
    </source>
</evidence>
<dbReference type="AlphaFoldDB" id="A0A0G3GTT8"/>
<dbReference type="PATRIC" id="fig|1050174.4.peg.358"/>
<dbReference type="Pfam" id="PF13378">
    <property type="entry name" value="MR_MLE_C"/>
    <property type="match status" value="1"/>
</dbReference>
<keyword evidence="8" id="KW-1185">Reference proteome</keyword>
<comment type="pathway">
    <text evidence="5">Quinol/quinone metabolism; menaquinone biosynthesis.</text>
</comment>
<dbReference type="PANTHER" id="PTHR48073">
    <property type="entry name" value="O-SUCCINYLBENZOATE SYNTHASE-RELATED"/>
    <property type="match status" value="1"/>
</dbReference>
<dbReference type="CDD" id="cd03320">
    <property type="entry name" value="OSBS"/>
    <property type="match status" value="1"/>
</dbReference>
<dbReference type="EMBL" id="CP011541">
    <property type="protein sequence ID" value="AKK02237.1"/>
    <property type="molecule type" value="Genomic_DNA"/>
</dbReference>
<reference evidence="7 8" key="1">
    <citation type="submission" date="2015-05" db="EMBL/GenBank/DDBJ databases">
        <title>Complete genome sequence of Corynebacterium epidermidicanis DSM 45586, isolated from the skin of a dog suffering from pruritus.</title>
        <authorList>
            <person name="Ruckert C."/>
            <person name="Albersmeier A."/>
            <person name="Winkler A."/>
            <person name="Tauch A."/>
        </authorList>
    </citation>
    <scope>NUCLEOTIDE SEQUENCE [LARGE SCALE GENOMIC DNA]</scope>
    <source>
        <strain evidence="7 8">DSM 45586</strain>
    </source>
</reference>
<feature type="active site" description="Proton donor" evidence="5">
    <location>
        <position position="112"/>
    </location>
</feature>
<name>A0A0G3GTT8_9CORY</name>
<sequence>MNFNIHDIDLDELIDRSYVVSLPMRVSFRGITTREALLIDGPAGWGEFSPFREYAPQEAKHWLACGLEMAFQGPPPALRDRVEVNATIPAVAPEEVAELLERSPGCMTVKVKVAEKGHTLAQDRARVEAVRSARPGAKIRIDANMGYTLDQAEEAAMTFGPLDYLEQPCATLDELAELRRRLQRKGIFQRVAADESIRKADDPFLVLEKKAADVGVVKAPPLGGPRRLLQIAEHLAEHGLALTVSGALDTAVGMYAGIAAVAALPDHDDDDFIHVPPAPAGLGTSSLFVHDVAESRPLIDGHLAVAPVVPEKARLAELAASADVRDWWIARLRECYRAL</sequence>
<dbReference type="Proteomes" id="UP000035368">
    <property type="component" value="Chromosome"/>
</dbReference>
<evidence type="ECO:0000256" key="5">
    <source>
        <dbReference type="HAMAP-Rule" id="MF_00470"/>
    </source>
</evidence>
<comment type="cofactor">
    <cofactor evidence="5">
        <name>a divalent metal cation</name>
        <dbReference type="ChEBI" id="CHEBI:60240"/>
    </cofactor>
</comment>
<feature type="domain" description="Mandelate racemase/muconate lactonizing enzyme C-terminal" evidence="6">
    <location>
        <begin position="93"/>
        <end position="185"/>
    </location>
</feature>
<comment type="pathway">
    <text evidence="5">Quinol/quinone metabolism; 1,4-dihydroxy-2-naphthoate biosynthesis; 1,4-dihydroxy-2-naphthoate from chorismate: step 4/7.</text>
</comment>
<dbReference type="SMART" id="SM00922">
    <property type="entry name" value="MR_MLE"/>
    <property type="match status" value="1"/>
</dbReference>
<keyword evidence="4 5" id="KW-0456">Lyase</keyword>